<dbReference type="GO" id="GO:0006352">
    <property type="term" value="P:DNA-templated transcription initiation"/>
    <property type="evidence" value="ECO:0007669"/>
    <property type="project" value="InterPro"/>
</dbReference>
<evidence type="ECO:0000313" key="2">
    <source>
        <dbReference type="EMBL" id="SHJ88837.1"/>
    </source>
</evidence>
<dbReference type="AlphaFoldDB" id="A0A1M6MZC5"/>
<evidence type="ECO:0000313" key="3">
    <source>
        <dbReference type="Proteomes" id="UP000184536"/>
    </source>
</evidence>
<dbReference type="InterPro" id="IPR014284">
    <property type="entry name" value="RNA_pol_sigma-70_dom"/>
</dbReference>
<proteinExistence type="predicted"/>
<dbReference type="EMBL" id="FQZV01000050">
    <property type="protein sequence ID" value="SHJ88837.1"/>
    <property type="molecule type" value="Genomic_DNA"/>
</dbReference>
<protein>
    <submittedName>
        <fullName evidence="2">RNA polymerase sigma factor, sigma-70 family</fullName>
    </submittedName>
</protein>
<dbReference type="Gene3D" id="1.10.10.10">
    <property type="entry name" value="Winged helix-like DNA-binding domain superfamily/Winged helix DNA-binding domain"/>
    <property type="match status" value="1"/>
</dbReference>
<accession>A0A1M6MZC5</accession>
<keyword evidence="3" id="KW-1185">Reference proteome</keyword>
<dbReference type="GO" id="GO:0003677">
    <property type="term" value="F:DNA binding"/>
    <property type="evidence" value="ECO:0007669"/>
    <property type="project" value="InterPro"/>
</dbReference>
<dbReference type="NCBIfam" id="TIGR02937">
    <property type="entry name" value="sigma70-ECF"/>
    <property type="match status" value="1"/>
</dbReference>
<reference evidence="3" key="1">
    <citation type="submission" date="2016-11" db="EMBL/GenBank/DDBJ databases">
        <authorList>
            <person name="Varghese N."/>
            <person name="Submissions S."/>
        </authorList>
    </citation>
    <scope>NUCLEOTIDE SEQUENCE [LARGE SCALE GENOMIC DNA]</scope>
    <source>
        <strain evidence="3">DSM 17957</strain>
    </source>
</reference>
<dbReference type="Pfam" id="PF08281">
    <property type="entry name" value="Sigma70_r4_2"/>
    <property type="match status" value="1"/>
</dbReference>
<dbReference type="Proteomes" id="UP000184536">
    <property type="component" value="Unassembled WGS sequence"/>
</dbReference>
<gene>
    <name evidence="2" type="ORF">SAMN02745975_03146</name>
</gene>
<dbReference type="STRING" id="1121919.SAMN02745975_03146"/>
<dbReference type="RefSeq" id="WP_051534232.1">
    <property type="nucleotide sequence ID" value="NZ_FQZV01000050.1"/>
</dbReference>
<feature type="domain" description="RNA polymerase sigma factor 70 region 4 type 2" evidence="1">
    <location>
        <begin position="68"/>
        <end position="119"/>
    </location>
</feature>
<dbReference type="GO" id="GO:0016987">
    <property type="term" value="F:sigma factor activity"/>
    <property type="evidence" value="ECO:0007669"/>
    <property type="project" value="InterPro"/>
</dbReference>
<dbReference type="InterPro" id="IPR036388">
    <property type="entry name" value="WH-like_DNA-bd_sf"/>
</dbReference>
<dbReference type="InterPro" id="IPR013324">
    <property type="entry name" value="RNA_pol_sigma_r3/r4-like"/>
</dbReference>
<name>A0A1M6MZC5_9FIRM</name>
<dbReference type="InterPro" id="IPR013249">
    <property type="entry name" value="RNA_pol_sigma70_r4_t2"/>
</dbReference>
<organism evidence="2 3">
    <name type="scientific">Geosporobacter subterraneus DSM 17957</name>
    <dbReference type="NCBI Taxonomy" id="1121919"/>
    <lineage>
        <taxon>Bacteria</taxon>
        <taxon>Bacillati</taxon>
        <taxon>Bacillota</taxon>
        <taxon>Clostridia</taxon>
        <taxon>Peptostreptococcales</taxon>
        <taxon>Thermotaleaceae</taxon>
        <taxon>Geosporobacter</taxon>
    </lineage>
</organism>
<dbReference type="CDD" id="cd06171">
    <property type="entry name" value="Sigma70_r4"/>
    <property type="match status" value="1"/>
</dbReference>
<evidence type="ECO:0000259" key="1">
    <source>
        <dbReference type="Pfam" id="PF08281"/>
    </source>
</evidence>
<dbReference type="SUPFAM" id="SSF88659">
    <property type="entry name" value="Sigma3 and sigma4 domains of RNA polymerase sigma factors"/>
    <property type="match status" value="1"/>
</dbReference>
<sequence length="126" mass="15030">MTNHIDWDELLKREDKLLANSDRKHRYHFKSMDSMSEELLFQESVLKYQEHEPEAVESEDFIETIKNEKLANALRQLTPKQRKALELAYWKGYKHWEIATAMGCKRNTVTELLARALERVSRYMAD</sequence>